<evidence type="ECO:0000259" key="5">
    <source>
        <dbReference type="SMART" id="SM00560"/>
    </source>
</evidence>
<feature type="region of interest" description="Disordered" evidence="3">
    <location>
        <begin position="1172"/>
        <end position="1191"/>
    </location>
</feature>
<dbReference type="InterPro" id="IPR035992">
    <property type="entry name" value="Ricin_B-like_lectins"/>
</dbReference>
<feature type="compositionally biased region" description="Low complexity" evidence="3">
    <location>
        <begin position="207"/>
        <end position="218"/>
    </location>
</feature>
<name>A0ABW1G306_9ACTN</name>
<feature type="region of interest" description="Disordered" evidence="3">
    <location>
        <begin position="1"/>
        <end position="20"/>
    </location>
</feature>
<dbReference type="SUPFAM" id="SSF50370">
    <property type="entry name" value="Ricin B-like lectins"/>
    <property type="match status" value="1"/>
</dbReference>
<dbReference type="SUPFAM" id="SSF69318">
    <property type="entry name" value="Integrin alpha N-terminal domain"/>
    <property type="match status" value="1"/>
</dbReference>
<keyword evidence="2" id="KW-1015">Disulfide bond</keyword>
<protein>
    <submittedName>
        <fullName evidence="6">LamG-like jellyroll fold domain-containing protein</fullName>
    </submittedName>
</protein>
<dbReference type="Pfam" id="PF00652">
    <property type="entry name" value="Ricin_B_lectin"/>
    <property type="match status" value="1"/>
</dbReference>
<dbReference type="EMBL" id="JBHSQJ010000046">
    <property type="protein sequence ID" value="MFC5907882.1"/>
    <property type="molecule type" value="Genomic_DNA"/>
</dbReference>
<dbReference type="SMART" id="SM00458">
    <property type="entry name" value="RICIN"/>
    <property type="match status" value="1"/>
</dbReference>
<dbReference type="InterPro" id="IPR013320">
    <property type="entry name" value="ConA-like_dom_sf"/>
</dbReference>
<reference evidence="7" key="1">
    <citation type="journal article" date="2019" name="Int. J. Syst. Evol. Microbiol.">
        <title>The Global Catalogue of Microorganisms (GCM) 10K type strain sequencing project: providing services to taxonomists for standard genome sequencing and annotation.</title>
        <authorList>
            <consortium name="The Broad Institute Genomics Platform"/>
            <consortium name="The Broad Institute Genome Sequencing Center for Infectious Disease"/>
            <person name="Wu L."/>
            <person name="Ma J."/>
        </authorList>
    </citation>
    <scope>NUCLEOTIDE SEQUENCE [LARGE SCALE GENOMIC DNA]</scope>
    <source>
        <strain evidence="7">JCM 4816</strain>
    </source>
</reference>
<evidence type="ECO:0000313" key="7">
    <source>
        <dbReference type="Proteomes" id="UP001596174"/>
    </source>
</evidence>
<dbReference type="PROSITE" id="PS50231">
    <property type="entry name" value="RICIN_B_LECTIN"/>
    <property type="match status" value="1"/>
</dbReference>
<dbReference type="SMART" id="SM00560">
    <property type="entry name" value="LamGL"/>
    <property type="match status" value="1"/>
</dbReference>
<feature type="domain" description="LamG-like jellyroll fold" evidence="5">
    <location>
        <begin position="1228"/>
        <end position="1369"/>
    </location>
</feature>
<keyword evidence="7" id="KW-1185">Reference proteome</keyword>
<dbReference type="Gene3D" id="2.60.120.200">
    <property type="match status" value="1"/>
</dbReference>
<dbReference type="Proteomes" id="UP001596174">
    <property type="component" value="Unassembled WGS sequence"/>
</dbReference>
<evidence type="ECO:0000256" key="2">
    <source>
        <dbReference type="ARBA" id="ARBA00023157"/>
    </source>
</evidence>
<accession>A0ABW1G306</accession>
<dbReference type="InterPro" id="IPR028994">
    <property type="entry name" value="Integrin_alpha_N"/>
</dbReference>
<keyword evidence="1" id="KW-0732">Signal</keyword>
<evidence type="ECO:0000259" key="4">
    <source>
        <dbReference type="SMART" id="SM00458"/>
    </source>
</evidence>
<sequence>MDVPSLATSTDTVVANPDGSLTRTTHALPVRTRQNGQWVALDATLTRSSDGTVSPTAVPNTVKLSGGGGGPFAVLGDGSGHQLSLSMPFTLPAPTLDGDTAVYSAVLPGVDLQVQVDQQGVVREVLVVHDATAAANPALKAIHLAVDAPNLTVSSTTGGGMLVATPDGTPVFSSAAPLMWDSSAPTTTTVKTAALSLDAVTSGGTGDSISSGGSSAEGPGQGATVAPVTLSASGTGLTLTPDQSLLTASDTAFPVYIDPATVTDMTKNYTQVWQGCPTASSGWNTEEGNGTEAGEGIGYIQPGWGSNCGAGAEESFYTMDLSKIPHGSTVTDATLTLTQTYGADHGCTQWPVTLTVTNPIYPPPPASSNPTTWNNRPQAAPGIAAFSQKKWMYSVDATTSCGTSASSQITFQLATQVNAVQGGTLTFGLTGDESTSSTNYGHMRFANNPSIATKYDLPPVIDPSSVNTDPPAVTVNSQGAVIAASPACNTGTPGWIGMTSANYGGSTISMLSTATSPITDTKIAIWYSLLDKMVDDGTGNPKQVTYGHVDYALAPRQGSMALTTTVQDGHQYSWNTQASDTILSSNTVANCRFNVDTTPPGPATVNSTDFPPSGSGITPLTYAGHAGTFTLTATDPAPDPSTCTLAACLPGSGIAGFRWSLDQPIPTVGAHYIAATSGQATLTVTPSMWGGHILYVQALDQAGNAQTLPSSYSFYAPWDPNTKVTAGDLTNDGIPDMLATDTTGDLILLAGSSDPTTQRAVIASTPSSSPDHTSWNKYLVAHRGSLQNGGVDDLFAYNPGLDTMYRYTNDGENGGTYGHFTLTSGASAIARPACTSGRCANYNSDWSGVKAMTAPGDITGDTTFTRANLITKELDGSGSQELWLYQNTTKDPLTNPILLGTGDWSHFDLISPGVVGGDLTTNTPGTPTLWARDNQSGLVYTFPLKDANGNVSQLTAPTAAPLTLGVTTTSGARLCAADPAASTTSGVAAITWTCNSGPEQAMIFLTDHTVRLYNGLCLDAGATTNGAAVDFATCTGATDQQWTQGPSGSLKNTAAALCLADPSGSQTPGAKLILWTCDNGAEQNWGALTGGSLPTPVATAPTRLQPVLTTAAYPTVASPGDYTQLGQPNLYATTPSGDIVAFPGATPNGTTATFGTAYTQGNYSTATHRWQLNDGNNSTSATDSNGNAPASLNTGATWTTDATRGTVLSLNGTTSALATGSAVVDTSQSYSISAWVKLASLPTHNATVIAQSGTNASPFYLQYNYAHTGKPGWAFQFTSGDTTNPSFDVAYAAGASTSWTHLVAVYNATTNTATLYINGHQAASTNPTNAWSSTGPATIGNARYNAAASDFLPGQLSDIHTYNVALSPTAATTLNDNPPPINQLN</sequence>
<proteinExistence type="predicted"/>
<comment type="caution">
    <text evidence="6">The sequence shown here is derived from an EMBL/GenBank/DDBJ whole genome shotgun (WGS) entry which is preliminary data.</text>
</comment>
<organism evidence="6 7">
    <name type="scientific">Streptacidiphilus monticola</name>
    <dbReference type="NCBI Taxonomy" id="2161674"/>
    <lineage>
        <taxon>Bacteria</taxon>
        <taxon>Bacillati</taxon>
        <taxon>Actinomycetota</taxon>
        <taxon>Actinomycetes</taxon>
        <taxon>Kitasatosporales</taxon>
        <taxon>Streptomycetaceae</taxon>
        <taxon>Streptacidiphilus</taxon>
    </lineage>
</organism>
<feature type="region of interest" description="Disordered" evidence="3">
    <location>
        <begin position="202"/>
        <end position="226"/>
    </location>
</feature>
<dbReference type="RefSeq" id="WP_380582752.1">
    <property type="nucleotide sequence ID" value="NZ_JBHSQJ010000046.1"/>
</dbReference>
<dbReference type="NCBIfam" id="NF033679">
    <property type="entry name" value="DNRLRE_dom"/>
    <property type="match status" value="1"/>
</dbReference>
<dbReference type="Pfam" id="PF13385">
    <property type="entry name" value="Laminin_G_3"/>
    <property type="match status" value="1"/>
</dbReference>
<dbReference type="InterPro" id="IPR006558">
    <property type="entry name" value="LamG-like"/>
</dbReference>
<evidence type="ECO:0000256" key="1">
    <source>
        <dbReference type="ARBA" id="ARBA00022729"/>
    </source>
</evidence>
<gene>
    <name evidence="6" type="ORF">ACFP3V_11720</name>
</gene>
<feature type="domain" description="Ricin B lectin" evidence="4">
    <location>
        <begin position="964"/>
        <end position="1088"/>
    </location>
</feature>
<evidence type="ECO:0000256" key="3">
    <source>
        <dbReference type="SAM" id="MobiDB-lite"/>
    </source>
</evidence>
<dbReference type="SUPFAM" id="SSF49899">
    <property type="entry name" value="Concanavalin A-like lectins/glucanases"/>
    <property type="match status" value="1"/>
</dbReference>
<dbReference type="InterPro" id="IPR000772">
    <property type="entry name" value="Ricin_B_lectin"/>
</dbReference>
<evidence type="ECO:0000313" key="6">
    <source>
        <dbReference type="EMBL" id="MFC5907882.1"/>
    </source>
</evidence>
<dbReference type="Gene3D" id="2.80.10.50">
    <property type="match status" value="1"/>
</dbReference>